<dbReference type="EMBL" id="JBEPME010000005">
    <property type="protein sequence ID" value="MET3658521.1"/>
    <property type="molecule type" value="Genomic_DNA"/>
</dbReference>
<proteinExistence type="predicted"/>
<dbReference type="Proteomes" id="UP001549104">
    <property type="component" value="Unassembled WGS sequence"/>
</dbReference>
<evidence type="ECO:0000313" key="1">
    <source>
        <dbReference type="EMBL" id="MET3658521.1"/>
    </source>
</evidence>
<evidence type="ECO:0000313" key="2">
    <source>
        <dbReference type="Proteomes" id="UP001549104"/>
    </source>
</evidence>
<dbReference type="RefSeq" id="WP_354314180.1">
    <property type="nucleotide sequence ID" value="NZ_JBEPME010000005.1"/>
</dbReference>
<accession>A0ABV2KBS4</accession>
<sequence length="67" mass="7367">MAQYKSKFKELGFYVDGELKRFSNGVFSTDDKADITVLDTLSDATKTEEVIPVEKPKPAAKAKPSGK</sequence>
<gene>
    <name evidence="1" type="ORF">ABIC55_003638</name>
</gene>
<protein>
    <submittedName>
        <fullName evidence="1">Uncharacterized protein</fullName>
    </submittedName>
</protein>
<organism evidence="1 2">
    <name type="scientific">Sporosarcina psychrophila</name>
    <name type="common">Bacillus psychrophilus</name>
    <dbReference type="NCBI Taxonomy" id="1476"/>
    <lineage>
        <taxon>Bacteria</taxon>
        <taxon>Bacillati</taxon>
        <taxon>Bacillota</taxon>
        <taxon>Bacilli</taxon>
        <taxon>Bacillales</taxon>
        <taxon>Caryophanaceae</taxon>
        <taxon>Sporosarcina</taxon>
    </lineage>
</organism>
<reference evidence="1 2" key="1">
    <citation type="submission" date="2024-06" db="EMBL/GenBank/DDBJ databases">
        <title>Sorghum-associated microbial communities from plants grown in Nebraska, USA.</title>
        <authorList>
            <person name="Schachtman D."/>
        </authorList>
    </citation>
    <scope>NUCLEOTIDE SEQUENCE [LARGE SCALE GENOMIC DNA]</scope>
    <source>
        <strain evidence="1 2">1288</strain>
    </source>
</reference>
<keyword evidence="2" id="KW-1185">Reference proteome</keyword>
<comment type="caution">
    <text evidence="1">The sequence shown here is derived from an EMBL/GenBank/DDBJ whole genome shotgun (WGS) entry which is preliminary data.</text>
</comment>
<name>A0ABV2KBS4_SPOPS</name>